<dbReference type="OrthoDB" id="5139510at2759"/>
<gene>
    <name evidence="1" type="ORF">SCHPADRAFT_938612</name>
</gene>
<accession>A0A0H2RVJ7</accession>
<dbReference type="EMBL" id="KQ085927">
    <property type="protein sequence ID" value="KLO15637.1"/>
    <property type="molecule type" value="Genomic_DNA"/>
</dbReference>
<dbReference type="Proteomes" id="UP000053477">
    <property type="component" value="Unassembled WGS sequence"/>
</dbReference>
<protein>
    <recommendedName>
        <fullName evidence="3">F-box domain-containing protein</fullName>
    </recommendedName>
</protein>
<dbReference type="InterPro" id="IPR032675">
    <property type="entry name" value="LRR_dom_sf"/>
</dbReference>
<dbReference type="InParanoid" id="A0A0H2RVJ7"/>
<reference evidence="1 2" key="1">
    <citation type="submission" date="2015-04" db="EMBL/GenBank/DDBJ databases">
        <title>Complete genome sequence of Schizopora paradoxa KUC8140, a cosmopolitan wood degrader in East Asia.</title>
        <authorList>
            <consortium name="DOE Joint Genome Institute"/>
            <person name="Min B."/>
            <person name="Park H."/>
            <person name="Jang Y."/>
            <person name="Kim J.-J."/>
            <person name="Kim K.H."/>
            <person name="Pangilinan J."/>
            <person name="Lipzen A."/>
            <person name="Riley R."/>
            <person name="Grigoriev I.V."/>
            <person name="Spatafora J.W."/>
            <person name="Choi I.-G."/>
        </authorList>
    </citation>
    <scope>NUCLEOTIDE SEQUENCE [LARGE SCALE GENOMIC DNA]</scope>
    <source>
        <strain evidence="1 2">KUC8140</strain>
    </source>
</reference>
<keyword evidence="2" id="KW-1185">Reference proteome</keyword>
<dbReference type="AlphaFoldDB" id="A0A0H2RVJ7"/>
<name>A0A0H2RVJ7_9AGAM</name>
<organism evidence="1 2">
    <name type="scientific">Schizopora paradoxa</name>
    <dbReference type="NCBI Taxonomy" id="27342"/>
    <lineage>
        <taxon>Eukaryota</taxon>
        <taxon>Fungi</taxon>
        <taxon>Dikarya</taxon>
        <taxon>Basidiomycota</taxon>
        <taxon>Agaricomycotina</taxon>
        <taxon>Agaricomycetes</taxon>
        <taxon>Hymenochaetales</taxon>
        <taxon>Schizoporaceae</taxon>
        <taxon>Schizopora</taxon>
    </lineage>
</organism>
<sequence>MNLIVSKKELWVPTELIDRIFKFIERDLGSYDYKGQWDLLALLFVCKEWHDIAQRRLYSSVGIEGSQPLSLGGKNNVHGDNNAFFDLVKAKPHLASLVRELRIGAFYQSIEEAATHARLVPLCTNIQRVVLAGNDRQFLAPLKSTLAQMDLIEFTLSHLGRRDKQSEETRSPADSELCTPSEIISYMLNWPRLRKFVAQTSTRTYELGEEEALLPSVSAVEGRCPDLREISLGDCTFSAKQLLLLSALTPNVRRANLSIQADATDALFTCLERWSSTLEHLSISSPNIESDSASTINIDPYPDLYELRSLTTSSQIIPPDMLATFIELESLEYTATTEHIEHLCDILHHIPSLPLLRKLQLRPLTDFLVNMAEIPRTRAAVIALRGICNTRKIRFSDITYLFRD</sequence>
<evidence type="ECO:0000313" key="1">
    <source>
        <dbReference type="EMBL" id="KLO15637.1"/>
    </source>
</evidence>
<evidence type="ECO:0008006" key="3">
    <source>
        <dbReference type="Google" id="ProtNLM"/>
    </source>
</evidence>
<proteinExistence type="predicted"/>
<evidence type="ECO:0000313" key="2">
    <source>
        <dbReference type="Proteomes" id="UP000053477"/>
    </source>
</evidence>
<dbReference type="SUPFAM" id="SSF52047">
    <property type="entry name" value="RNI-like"/>
    <property type="match status" value="1"/>
</dbReference>
<dbReference type="Gene3D" id="3.80.10.10">
    <property type="entry name" value="Ribonuclease Inhibitor"/>
    <property type="match status" value="1"/>
</dbReference>